<proteinExistence type="predicted"/>
<name>A0A135YTQ2_9FIRM</name>
<accession>A0A135YTQ2</accession>
<evidence type="ECO:0008006" key="3">
    <source>
        <dbReference type="Google" id="ProtNLM"/>
    </source>
</evidence>
<dbReference type="PATRIC" id="fig|1261.5.peg.1033"/>
<gene>
    <name evidence="1" type="ORF">HMPREF3195_01031</name>
</gene>
<protein>
    <recommendedName>
        <fullName evidence="3">Relaxase</fullName>
    </recommendedName>
</protein>
<dbReference type="Proteomes" id="UP000070326">
    <property type="component" value="Unassembled WGS sequence"/>
</dbReference>
<dbReference type="AlphaFoldDB" id="A0A135YTQ2"/>
<comment type="caution">
    <text evidence="1">The sequence shown here is derived from an EMBL/GenBank/DDBJ whole genome shotgun (WGS) entry which is preliminary data.</text>
</comment>
<dbReference type="STRING" id="1261.HMPREF3195_01031"/>
<evidence type="ECO:0000313" key="2">
    <source>
        <dbReference type="Proteomes" id="UP000070326"/>
    </source>
</evidence>
<evidence type="ECO:0000313" key="1">
    <source>
        <dbReference type="EMBL" id="KXI12762.1"/>
    </source>
</evidence>
<organism evidence="1 2">
    <name type="scientific">Peptostreptococcus anaerobius</name>
    <dbReference type="NCBI Taxonomy" id="1261"/>
    <lineage>
        <taxon>Bacteria</taxon>
        <taxon>Bacillati</taxon>
        <taxon>Bacillota</taxon>
        <taxon>Clostridia</taxon>
        <taxon>Peptostreptococcales</taxon>
        <taxon>Peptostreptococcaceae</taxon>
        <taxon>Peptostreptococcus</taxon>
    </lineage>
</organism>
<sequence length="61" mass="7169">MAITKIHPIKSTLNLAIDYITKSEKTDEKILVSSFKYHPSTAHTQFIKIRKIIFYSIFLKR</sequence>
<dbReference type="EMBL" id="LSQZ01000041">
    <property type="protein sequence ID" value="KXI12762.1"/>
    <property type="molecule type" value="Genomic_DNA"/>
</dbReference>
<reference evidence="1 2" key="1">
    <citation type="submission" date="2016-02" db="EMBL/GenBank/DDBJ databases">
        <authorList>
            <person name="Wen L."/>
            <person name="He K."/>
            <person name="Yang H."/>
        </authorList>
    </citation>
    <scope>NUCLEOTIDE SEQUENCE [LARGE SCALE GENOMIC DNA]</scope>
    <source>
        <strain evidence="1 2">MJR8628A</strain>
    </source>
</reference>